<evidence type="ECO:0000256" key="6">
    <source>
        <dbReference type="ARBA" id="ARBA00022801"/>
    </source>
</evidence>
<dbReference type="GO" id="GO:0005654">
    <property type="term" value="C:nucleoplasm"/>
    <property type="evidence" value="ECO:0007669"/>
    <property type="project" value="TreeGrafter"/>
</dbReference>
<dbReference type="Pfam" id="PF13912">
    <property type="entry name" value="zf-C2H2_6"/>
    <property type="match status" value="1"/>
</dbReference>
<dbReference type="InterPro" id="IPR013087">
    <property type="entry name" value="Znf_C2H2_type"/>
</dbReference>
<dbReference type="PROSITE" id="PS50157">
    <property type="entry name" value="ZINC_FINGER_C2H2_2"/>
    <property type="match status" value="10"/>
</dbReference>
<dbReference type="SMART" id="SM00355">
    <property type="entry name" value="ZnF_C2H2"/>
    <property type="match status" value="11"/>
</dbReference>
<dbReference type="OrthoDB" id="1733656at2759"/>
<dbReference type="SUPFAM" id="SSF102462">
    <property type="entry name" value="Peptidyl-tRNA hydrolase II"/>
    <property type="match status" value="1"/>
</dbReference>
<dbReference type="PANTHER" id="PTHR24399:SF70">
    <property type="entry name" value="C2H2-TYPE DOMAIN-CONTAINING PROTEIN"/>
    <property type="match status" value="1"/>
</dbReference>
<keyword evidence="3" id="KW-0479">Metal-binding</keyword>
<dbReference type="NCBIfam" id="TIGR00283">
    <property type="entry name" value="arch_pth2"/>
    <property type="match status" value="1"/>
</dbReference>
<keyword evidence="5" id="KW-0863">Zinc-finger</keyword>
<keyword evidence="7" id="KW-0862">Zinc</keyword>
<dbReference type="InterPro" id="IPR036236">
    <property type="entry name" value="Znf_C2H2_sf"/>
</dbReference>
<dbReference type="PROSITE" id="PS00028">
    <property type="entry name" value="ZINC_FINGER_C2H2_1"/>
    <property type="match status" value="9"/>
</dbReference>
<dbReference type="Gene3D" id="3.40.1490.10">
    <property type="entry name" value="Bit1"/>
    <property type="match status" value="1"/>
</dbReference>
<keyword evidence="4" id="KW-0677">Repeat</keyword>
<evidence type="ECO:0000256" key="8">
    <source>
        <dbReference type="ARBA" id="ARBA00023015"/>
    </source>
</evidence>
<dbReference type="Pfam" id="PF01981">
    <property type="entry name" value="PTH2"/>
    <property type="match status" value="1"/>
</dbReference>
<dbReference type="InterPro" id="IPR023476">
    <property type="entry name" value="Pep_tRNA_hydro_II_dom_sf"/>
</dbReference>
<keyword evidence="11" id="KW-0539">Nucleus</keyword>
<feature type="non-terminal residue" evidence="14">
    <location>
        <position position="560"/>
    </location>
</feature>
<evidence type="ECO:0000256" key="12">
    <source>
        <dbReference type="ARBA" id="ARBA00038050"/>
    </source>
</evidence>
<dbReference type="EC" id="3.1.1.29" evidence="2"/>
<evidence type="ECO:0000256" key="11">
    <source>
        <dbReference type="ARBA" id="ARBA00023242"/>
    </source>
</evidence>
<evidence type="ECO:0000256" key="10">
    <source>
        <dbReference type="ARBA" id="ARBA00023163"/>
    </source>
</evidence>
<protein>
    <recommendedName>
        <fullName evidence="2">peptidyl-tRNA hydrolase</fullName>
        <ecNumber evidence="2">3.1.1.29</ecNumber>
    </recommendedName>
</protein>
<accession>A0A7R8WQL6</accession>
<organism evidence="14">
    <name type="scientific">Cyprideis torosa</name>
    <dbReference type="NCBI Taxonomy" id="163714"/>
    <lineage>
        <taxon>Eukaryota</taxon>
        <taxon>Metazoa</taxon>
        <taxon>Ecdysozoa</taxon>
        <taxon>Arthropoda</taxon>
        <taxon>Crustacea</taxon>
        <taxon>Oligostraca</taxon>
        <taxon>Ostracoda</taxon>
        <taxon>Podocopa</taxon>
        <taxon>Podocopida</taxon>
        <taxon>Cytherocopina</taxon>
        <taxon>Cytheroidea</taxon>
        <taxon>Cytherideidae</taxon>
        <taxon>Cyprideis</taxon>
    </lineage>
</organism>
<evidence type="ECO:0000256" key="7">
    <source>
        <dbReference type="ARBA" id="ARBA00022833"/>
    </source>
</evidence>
<dbReference type="NCBIfam" id="NF003314">
    <property type="entry name" value="PRK04322.1"/>
    <property type="match status" value="1"/>
</dbReference>
<dbReference type="FunFam" id="3.30.160.60:FF:000145">
    <property type="entry name" value="Zinc finger protein 574"/>
    <property type="match status" value="1"/>
</dbReference>
<gene>
    <name evidence="14" type="ORF">CTOB1V02_LOCUS11012</name>
</gene>
<dbReference type="FunFam" id="3.30.160.60:FF:001465">
    <property type="entry name" value="Zinc finger protein 560"/>
    <property type="match status" value="1"/>
</dbReference>
<dbReference type="PANTHER" id="PTHR24399">
    <property type="entry name" value="ZINC FINGER AND BTB DOMAIN-CONTAINING"/>
    <property type="match status" value="1"/>
</dbReference>
<comment type="similarity">
    <text evidence="12">Belongs to the PTH2 family.</text>
</comment>
<reference evidence="14" key="1">
    <citation type="submission" date="2020-11" db="EMBL/GenBank/DDBJ databases">
        <authorList>
            <person name="Tran Van P."/>
        </authorList>
    </citation>
    <scope>NUCLEOTIDE SEQUENCE</scope>
</reference>
<evidence type="ECO:0000256" key="3">
    <source>
        <dbReference type="ARBA" id="ARBA00022723"/>
    </source>
</evidence>
<dbReference type="AlphaFoldDB" id="A0A7R8WQL6"/>
<keyword evidence="8" id="KW-0805">Transcription regulation</keyword>
<dbReference type="FunFam" id="3.40.1490.10:FF:000001">
    <property type="entry name" value="Peptidyl-tRNA hydrolase 2"/>
    <property type="match status" value="1"/>
</dbReference>
<dbReference type="EMBL" id="OB665798">
    <property type="protein sequence ID" value="CAD7233189.1"/>
    <property type="molecule type" value="Genomic_DNA"/>
</dbReference>
<dbReference type="GO" id="GO:0000978">
    <property type="term" value="F:RNA polymerase II cis-regulatory region sequence-specific DNA binding"/>
    <property type="evidence" value="ECO:0007669"/>
    <property type="project" value="TreeGrafter"/>
</dbReference>
<name>A0A7R8WQL6_9CRUS</name>
<dbReference type="GO" id="GO:0008270">
    <property type="term" value="F:zinc ion binding"/>
    <property type="evidence" value="ECO:0007669"/>
    <property type="project" value="UniProtKB-KW"/>
</dbReference>
<dbReference type="Gene3D" id="3.30.160.60">
    <property type="entry name" value="Classic Zinc Finger"/>
    <property type="match status" value="7"/>
</dbReference>
<dbReference type="InterPro" id="IPR002833">
    <property type="entry name" value="PTH2"/>
</dbReference>
<evidence type="ECO:0000256" key="2">
    <source>
        <dbReference type="ARBA" id="ARBA00013260"/>
    </source>
</evidence>
<comment type="catalytic activity">
    <reaction evidence="13">
        <text>an N-acyl-L-alpha-aminoacyl-tRNA + H2O = an N-acyl-L-amino acid + a tRNA + H(+)</text>
        <dbReference type="Rhea" id="RHEA:54448"/>
        <dbReference type="Rhea" id="RHEA-COMP:10123"/>
        <dbReference type="Rhea" id="RHEA-COMP:13883"/>
        <dbReference type="ChEBI" id="CHEBI:15377"/>
        <dbReference type="ChEBI" id="CHEBI:15378"/>
        <dbReference type="ChEBI" id="CHEBI:59874"/>
        <dbReference type="ChEBI" id="CHEBI:78442"/>
        <dbReference type="ChEBI" id="CHEBI:138191"/>
        <dbReference type="EC" id="3.1.1.29"/>
    </reaction>
</comment>
<evidence type="ECO:0000256" key="5">
    <source>
        <dbReference type="ARBA" id="ARBA00022771"/>
    </source>
</evidence>
<proteinExistence type="inferred from homology"/>
<dbReference type="FunFam" id="3.30.160.60:FF:000100">
    <property type="entry name" value="Zinc finger 45-like"/>
    <property type="match status" value="1"/>
</dbReference>
<keyword evidence="6" id="KW-0378">Hydrolase</keyword>
<evidence type="ECO:0000256" key="9">
    <source>
        <dbReference type="ARBA" id="ARBA00023125"/>
    </source>
</evidence>
<evidence type="ECO:0000256" key="4">
    <source>
        <dbReference type="ARBA" id="ARBA00022737"/>
    </source>
</evidence>
<evidence type="ECO:0000256" key="13">
    <source>
        <dbReference type="ARBA" id="ARBA00048707"/>
    </source>
</evidence>
<dbReference type="CDD" id="cd02430">
    <property type="entry name" value="PTH2"/>
    <property type="match status" value="1"/>
</dbReference>
<evidence type="ECO:0000256" key="1">
    <source>
        <dbReference type="ARBA" id="ARBA00004123"/>
    </source>
</evidence>
<keyword evidence="9" id="KW-0238">DNA-binding</keyword>
<dbReference type="SUPFAM" id="SSF57667">
    <property type="entry name" value="beta-beta-alpha zinc fingers"/>
    <property type="match status" value="6"/>
</dbReference>
<sequence>EKTENVGEVDSEEQKPLEVKQNVEPKVKRFKECLVCGEHIIGNSELDHVLRNHKDMIKCFRCSKVFKSLECLKGHNRRLHLAEKGNFVCDICNKSFTRQDLCRAHKRTAHSPASEAVCPVCGKQVKRRSLTEHLHAYHPGEGKSPFKCEQCSKTFKFDSSYKQHLKLMHDSEAKGFLCQICGQKFRRKDNLTDHIAVHGEPTLECSQCGKRFRRKGRLAEHLLRVHGEGSLSLKRNRFRSRFPCDHCSNVYKTKESLVAHRNRYMGLRPFVCSQCDAAFHQSSALYQHRQFKHASQIHEERVIQCSQCVKKFRSEVHLQYHTKKVHEGKRRFQCNQCPKAYYTQANLRDHMNTHTGERPYVCSYCGASFGYKCSLRLHELTVHKDKNGQVTSVIMSWTNRLDLSSLLIGAGCGICLSFLIRRFSGRFLAKASSIPFVPPGGLGDRYKLVLVVRNDLKMGKGKAAAQCCHATLACYQKAQLMAPEFLHSWEEDGQPKVVVKADDQEALKDVVARARALGLVVSTIRDAGHTQVAPGTVTVAGVGPGPAHLVDDVTRQFKLF</sequence>
<dbReference type="Pfam" id="PF00096">
    <property type="entry name" value="zf-C2H2"/>
    <property type="match status" value="4"/>
</dbReference>
<feature type="non-terminal residue" evidence="14">
    <location>
        <position position="1"/>
    </location>
</feature>
<dbReference type="GO" id="GO:0004045">
    <property type="term" value="F:peptidyl-tRNA hydrolase activity"/>
    <property type="evidence" value="ECO:0007669"/>
    <property type="project" value="UniProtKB-EC"/>
</dbReference>
<dbReference type="GO" id="GO:0001227">
    <property type="term" value="F:DNA-binding transcription repressor activity, RNA polymerase II-specific"/>
    <property type="evidence" value="ECO:0007669"/>
    <property type="project" value="TreeGrafter"/>
</dbReference>
<evidence type="ECO:0000313" key="14">
    <source>
        <dbReference type="EMBL" id="CAD7233189.1"/>
    </source>
</evidence>
<comment type="subcellular location">
    <subcellularLocation>
        <location evidence="1">Nucleus</location>
    </subcellularLocation>
</comment>
<keyword evidence="10" id="KW-0804">Transcription</keyword>